<feature type="domain" description="PML C-terminal" evidence="1">
    <location>
        <begin position="180"/>
        <end position="252"/>
    </location>
</feature>
<evidence type="ECO:0000313" key="3">
    <source>
        <dbReference type="Proteomes" id="UP000507470"/>
    </source>
</evidence>
<evidence type="ECO:0000259" key="1">
    <source>
        <dbReference type="Pfam" id="PF25244"/>
    </source>
</evidence>
<dbReference type="AlphaFoldDB" id="A0A6J8BGH7"/>
<dbReference type="Proteomes" id="UP000507470">
    <property type="component" value="Unassembled WGS sequence"/>
</dbReference>
<sequence length="257" mass="28553">MKTRSLITELWFINQTDRNKIVGQEGTDLDITCSSDTGQFIAALVLESSETIKAIGDNHSVSYSFKPDRTDHLSKYKCVDSKRSSIMIEITLFIRSSEVTGITVRNGQMHHNGKFVESSDTSSALDAFIDFLSGSGICLFDALEAVGKIDKFNTFVSGFLDTKLLMHFFHESLKVSSTKLPSLQSLVKENILSKSMCKKMAACNFNNSALKLAYATGEEEEIRKVLSESCGKEPRVTKSSKMIDAISEHFRNSCNEN</sequence>
<proteinExistence type="predicted"/>
<organism evidence="2 3">
    <name type="scientific">Mytilus coruscus</name>
    <name type="common">Sea mussel</name>
    <dbReference type="NCBI Taxonomy" id="42192"/>
    <lineage>
        <taxon>Eukaryota</taxon>
        <taxon>Metazoa</taxon>
        <taxon>Spiralia</taxon>
        <taxon>Lophotrochozoa</taxon>
        <taxon>Mollusca</taxon>
        <taxon>Bivalvia</taxon>
        <taxon>Autobranchia</taxon>
        <taxon>Pteriomorphia</taxon>
        <taxon>Mytilida</taxon>
        <taxon>Mytiloidea</taxon>
        <taxon>Mytilidae</taxon>
        <taxon>Mytilinae</taxon>
        <taxon>Mytilus</taxon>
    </lineage>
</organism>
<gene>
    <name evidence="2" type="ORF">MCOR_18171</name>
</gene>
<name>A0A6J8BGH7_MYTCO</name>
<dbReference type="EMBL" id="CACVKT020003201">
    <property type="protein sequence ID" value="CAC5382330.1"/>
    <property type="molecule type" value="Genomic_DNA"/>
</dbReference>
<protein>
    <recommendedName>
        <fullName evidence="1">PML C-terminal domain-containing protein</fullName>
    </recommendedName>
</protein>
<keyword evidence="3" id="KW-1185">Reference proteome</keyword>
<dbReference type="InterPro" id="IPR057617">
    <property type="entry name" value="PML_C"/>
</dbReference>
<evidence type="ECO:0000313" key="2">
    <source>
        <dbReference type="EMBL" id="CAC5382330.1"/>
    </source>
</evidence>
<reference evidence="2 3" key="1">
    <citation type="submission" date="2020-06" db="EMBL/GenBank/DDBJ databases">
        <authorList>
            <person name="Li R."/>
            <person name="Bekaert M."/>
        </authorList>
    </citation>
    <scope>NUCLEOTIDE SEQUENCE [LARGE SCALE GENOMIC DNA]</scope>
    <source>
        <strain evidence="3">wild</strain>
    </source>
</reference>
<dbReference type="Pfam" id="PF25244">
    <property type="entry name" value="PML_C"/>
    <property type="match status" value="1"/>
</dbReference>
<accession>A0A6J8BGH7</accession>